<protein>
    <submittedName>
        <fullName evidence="1">Uncharacterized protein</fullName>
    </submittedName>
</protein>
<accession>A0A1M4VRT6</accession>
<organism evidence="1 2">
    <name type="scientific">Tissierella praeacuta DSM 18095</name>
    <dbReference type="NCBI Taxonomy" id="1123404"/>
    <lineage>
        <taxon>Bacteria</taxon>
        <taxon>Bacillati</taxon>
        <taxon>Bacillota</taxon>
        <taxon>Tissierellia</taxon>
        <taxon>Tissierellales</taxon>
        <taxon>Tissierellaceae</taxon>
        <taxon>Tissierella</taxon>
    </lineage>
</organism>
<dbReference type="AlphaFoldDB" id="A0A1M4VRT6"/>
<reference evidence="2" key="1">
    <citation type="submission" date="2016-11" db="EMBL/GenBank/DDBJ databases">
        <authorList>
            <person name="Varghese N."/>
            <person name="Submissions S."/>
        </authorList>
    </citation>
    <scope>NUCLEOTIDE SEQUENCE [LARGE SCALE GENOMIC DNA]</scope>
    <source>
        <strain evidence="2">DSM 18095</strain>
    </source>
</reference>
<evidence type="ECO:0000313" key="1">
    <source>
        <dbReference type="EMBL" id="SHE71543.1"/>
    </source>
</evidence>
<gene>
    <name evidence="1" type="ORF">SAMN02745784_01589</name>
</gene>
<dbReference type="RefSeq" id="WP_072975115.1">
    <property type="nucleotide sequence ID" value="NZ_FQTY01000005.1"/>
</dbReference>
<sequence length="92" mass="10225">MDFVDVLVLIKDAGGHYVAKKAGEAATYLVENSQTKYVRINNGTYFNAGITGKWSVLLGPGEGKYKARSYVKSADYDKSNDYFLDRALESFI</sequence>
<name>A0A1M4VRT6_9FIRM</name>
<dbReference type="GeneID" id="90993686"/>
<evidence type="ECO:0000313" key="2">
    <source>
        <dbReference type="Proteomes" id="UP000184114"/>
    </source>
</evidence>
<dbReference type="EMBL" id="FQTY01000005">
    <property type="protein sequence ID" value="SHE71543.1"/>
    <property type="molecule type" value="Genomic_DNA"/>
</dbReference>
<keyword evidence="2" id="KW-1185">Reference proteome</keyword>
<proteinExistence type="predicted"/>
<dbReference type="Proteomes" id="UP000184114">
    <property type="component" value="Unassembled WGS sequence"/>
</dbReference>